<protein>
    <submittedName>
        <fullName evidence="1">9777_t:CDS:1</fullName>
    </submittedName>
</protein>
<feature type="non-terminal residue" evidence="1">
    <location>
        <position position="56"/>
    </location>
</feature>
<dbReference type="Proteomes" id="UP000789920">
    <property type="component" value="Unassembled WGS sequence"/>
</dbReference>
<reference evidence="1" key="1">
    <citation type="submission" date="2021-06" db="EMBL/GenBank/DDBJ databases">
        <authorList>
            <person name="Kallberg Y."/>
            <person name="Tangrot J."/>
            <person name="Rosling A."/>
        </authorList>
    </citation>
    <scope>NUCLEOTIDE SEQUENCE</scope>
    <source>
        <strain evidence="1">MA461A</strain>
    </source>
</reference>
<comment type="caution">
    <text evidence="1">The sequence shown here is derived from an EMBL/GenBank/DDBJ whole genome shotgun (WGS) entry which is preliminary data.</text>
</comment>
<evidence type="ECO:0000313" key="2">
    <source>
        <dbReference type="Proteomes" id="UP000789920"/>
    </source>
</evidence>
<keyword evidence="2" id="KW-1185">Reference proteome</keyword>
<proteinExistence type="predicted"/>
<dbReference type="EMBL" id="CAJVQC010080496">
    <property type="protein sequence ID" value="CAG8818024.1"/>
    <property type="molecule type" value="Genomic_DNA"/>
</dbReference>
<sequence length="56" mass="6327">WKMESSSRISLIDLLKSLDELVSTYPSYSQPLKMKDPSELSNKDSTISSFETVEKG</sequence>
<accession>A0ACA9S1E2</accession>
<name>A0ACA9S1E2_9GLOM</name>
<gene>
    <name evidence="1" type="ORF">RPERSI_LOCUS24823</name>
</gene>
<feature type="non-terminal residue" evidence="1">
    <location>
        <position position="1"/>
    </location>
</feature>
<evidence type="ECO:0000313" key="1">
    <source>
        <dbReference type="EMBL" id="CAG8818024.1"/>
    </source>
</evidence>
<organism evidence="1 2">
    <name type="scientific">Racocetra persica</name>
    <dbReference type="NCBI Taxonomy" id="160502"/>
    <lineage>
        <taxon>Eukaryota</taxon>
        <taxon>Fungi</taxon>
        <taxon>Fungi incertae sedis</taxon>
        <taxon>Mucoromycota</taxon>
        <taxon>Glomeromycotina</taxon>
        <taxon>Glomeromycetes</taxon>
        <taxon>Diversisporales</taxon>
        <taxon>Gigasporaceae</taxon>
        <taxon>Racocetra</taxon>
    </lineage>
</organism>